<evidence type="ECO:0000256" key="5">
    <source>
        <dbReference type="ARBA" id="ARBA00022729"/>
    </source>
</evidence>
<evidence type="ECO:0000256" key="7">
    <source>
        <dbReference type="ARBA" id="ARBA00022777"/>
    </source>
</evidence>
<keyword evidence="6 12" id="KW-0547">Nucleotide-binding</keyword>
<keyword evidence="10 13" id="KW-0472">Membrane</keyword>
<dbReference type="InterPro" id="IPR011009">
    <property type="entry name" value="Kinase-like_dom_sf"/>
</dbReference>
<dbReference type="EMBL" id="LRBV02000007">
    <property type="status" value="NOT_ANNOTATED_CDS"/>
    <property type="molecule type" value="Genomic_DNA"/>
</dbReference>
<dbReference type="PROSITE" id="PS50011">
    <property type="entry name" value="PROTEIN_KINASE_DOM"/>
    <property type="match status" value="1"/>
</dbReference>
<evidence type="ECO:0000313" key="16">
    <source>
        <dbReference type="EnsemblPlants" id="QL07p028944:mrna"/>
    </source>
</evidence>
<feature type="domain" description="Protein kinase" evidence="15">
    <location>
        <begin position="347"/>
        <end position="625"/>
    </location>
</feature>
<dbReference type="InterPro" id="IPR017441">
    <property type="entry name" value="Protein_kinase_ATP_BS"/>
</dbReference>
<feature type="binding site" evidence="12">
    <location>
        <position position="375"/>
    </location>
    <ligand>
        <name>ATP</name>
        <dbReference type="ChEBI" id="CHEBI:30616"/>
    </ligand>
</feature>
<keyword evidence="4 13" id="KW-0812">Transmembrane</keyword>
<dbReference type="InterPro" id="IPR025287">
    <property type="entry name" value="WAK_GUB"/>
</dbReference>
<proteinExistence type="predicted"/>
<dbReference type="PANTHER" id="PTHR46008">
    <property type="entry name" value="LEAF RUST 10 DISEASE-RESISTANCE LOCUS RECEPTOR-LIKE PROTEIN KINASE-LIKE 1.4"/>
    <property type="match status" value="1"/>
</dbReference>
<dbReference type="Pfam" id="PF13947">
    <property type="entry name" value="GUB_WAK_bind"/>
    <property type="match status" value="1"/>
</dbReference>
<dbReference type="CDD" id="cd14066">
    <property type="entry name" value="STKc_IRAK"/>
    <property type="match status" value="1"/>
</dbReference>
<evidence type="ECO:0000256" key="3">
    <source>
        <dbReference type="ARBA" id="ARBA00022679"/>
    </source>
</evidence>
<dbReference type="PANTHER" id="PTHR46008:SF25">
    <property type="entry name" value="PROTEIN KINASE DOMAIN-CONTAINING PROTEIN"/>
    <property type="match status" value="1"/>
</dbReference>
<evidence type="ECO:0000256" key="8">
    <source>
        <dbReference type="ARBA" id="ARBA00022840"/>
    </source>
</evidence>
<organism evidence="16 17">
    <name type="scientific">Quercus lobata</name>
    <name type="common">Valley oak</name>
    <dbReference type="NCBI Taxonomy" id="97700"/>
    <lineage>
        <taxon>Eukaryota</taxon>
        <taxon>Viridiplantae</taxon>
        <taxon>Streptophyta</taxon>
        <taxon>Embryophyta</taxon>
        <taxon>Tracheophyta</taxon>
        <taxon>Spermatophyta</taxon>
        <taxon>Magnoliopsida</taxon>
        <taxon>eudicotyledons</taxon>
        <taxon>Gunneridae</taxon>
        <taxon>Pentapetalae</taxon>
        <taxon>rosids</taxon>
        <taxon>fabids</taxon>
        <taxon>Fagales</taxon>
        <taxon>Fagaceae</taxon>
        <taxon>Quercus</taxon>
    </lineage>
</organism>
<dbReference type="InterPro" id="IPR000719">
    <property type="entry name" value="Prot_kinase_dom"/>
</dbReference>
<dbReference type="InterPro" id="IPR008271">
    <property type="entry name" value="Ser/Thr_kinase_AS"/>
</dbReference>
<dbReference type="SMART" id="SM00220">
    <property type="entry name" value="S_TKc"/>
    <property type="match status" value="1"/>
</dbReference>
<dbReference type="FunCoup" id="A0A7N2M3M1">
    <property type="interactions" value="437"/>
</dbReference>
<dbReference type="Proteomes" id="UP000594261">
    <property type="component" value="Chromosome 7"/>
</dbReference>
<dbReference type="Gene3D" id="1.10.510.10">
    <property type="entry name" value="Transferase(Phosphotransferase) domain 1"/>
    <property type="match status" value="1"/>
</dbReference>
<dbReference type="OMA" id="PVSKWPE"/>
<feature type="chain" id="PRO_5029589990" description="Protein kinase domain-containing protein" evidence="14">
    <location>
        <begin position="25"/>
        <end position="637"/>
    </location>
</feature>
<comment type="subcellular location">
    <subcellularLocation>
        <location evidence="1">Membrane</location>
        <topology evidence="1">Single-pass membrane protein</topology>
    </subcellularLocation>
</comment>
<sequence length="637" mass="70833">MEYNMLSLIVLIVTLLCFTECVIAAKLCEDCGHTLVPYPLSTGPNCGDQSYKVQCKAGTLWFNALNGSSYVITSINPQIQRLILRPPRFAKNTCMAADLWSNGIQLDNNLPFNITSSNTVMLMNCSTEMLQLSMNCSSASMCHNYIRGTAAVAAACGFSPVLCCWFKTGGSFSEYRIRIRQERCSAYVSFVNLDTSLPVNEWPQPGLEIEWALPHELVCKMPVDCRDLANSECLFNSASVGRCLCKAGFQWDPINGVCKNVKCQHGRGCHGRESLTPLIEGLMFSGGAMLFGVLISAIVYKHRQCIRRKAQSSLSKMQIDLLSANNSCGKSARIFTGKEITRATNNFSKHKLLGSGGFGEVFKGILDDGTTIAVKRAKPGNTKGIDQILNEVRILCQVNHRSLVRLLGCCVELHQPLLIYEYIPNGTLFYHLHGTHSSKPVPLSWYRRLTIAHQVAEGLAYLHTSAIPRIYHRDIKSSNILLDEKANAKVSDFGLSRLDVNETSHITTCAQGTLGYLDPQYYLNFQLTDKSDVYSFGVVLLELLTSKKAIDFRREDEDVNLVVFMKKILREEKLMYAIAPMLKEGARKVELETMKALGSLAAACLDEHRQNRPSMKEVADEIEYIIGIVCSEVSATY</sequence>
<dbReference type="FunFam" id="3.30.200.20:FF:000446">
    <property type="entry name" value="Wall-associated receptor kinase-like 20"/>
    <property type="match status" value="1"/>
</dbReference>
<evidence type="ECO:0000256" key="2">
    <source>
        <dbReference type="ARBA" id="ARBA00022527"/>
    </source>
</evidence>
<evidence type="ECO:0000313" key="17">
    <source>
        <dbReference type="Proteomes" id="UP000594261"/>
    </source>
</evidence>
<keyword evidence="2" id="KW-0723">Serine/threonine-protein kinase</keyword>
<dbReference type="Gramene" id="QL07p028944:mrna">
    <property type="protein sequence ID" value="QL07p028944:mrna"/>
    <property type="gene ID" value="QL07p028944"/>
</dbReference>
<dbReference type="GO" id="GO:0005524">
    <property type="term" value="F:ATP binding"/>
    <property type="evidence" value="ECO:0007669"/>
    <property type="project" value="UniProtKB-UniRule"/>
</dbReference>
<keyword evidence="8 12" id="KW-0067">ATP-binding</keyword>
<name>A0A7N2M3M1_QUELO</name>
<evidence type="ECO:0000256" key="11">
    <source>
        <dbReference type="ARBA" id="ARBA00023180"/>
    </source>
</evidence>
<dbReference type="AlphaFoldDB" id="A0A7N2M3M1"/>
<gene>
    <name evidence="16" type="primary">LOC115951853</name>
</gene>
<keyword evidence="17" id="KW-1185">Reference proteome</keyword>
<dbReference type="PROSITE" id="PS00107">
    <property type="entry name" value="PROTEIN_KINASE_ATP"/>
    <property type="match status" value="1"/>
</dbReference>
<feature type="signal peptide" evidence="14">
    <location>
        <begin position="1"/>
        <end position="24"/>
    </location>
</feature>
<evidence type="ECO:0000256" key="12">
    <source>
        <dbReference type="PROSITE-ProRule" id="PRU10141"/>
    </source>
</evidence>
<keyword evidence="9 13" id="KW-1133">Transmembrane helix</keyword>
<dbReference type="FunFam" id="1.10.510.10:FF:000161">
    <property type="entry name" value="Wall-associated receptor kinase-like 20"/>
    <property type="match status" value="1"/>
</dbReference>
<evidence type="ECO:0000256" key="9">
    <source>
        <dbReference type="ARBA" id="ARBA00022989"/>
    </source>
</evidence>
<evidence type="ECO:0000256" key="4">
    <source>
        <dbReference type="ARBA" id="ARBA00022692"/>
    </source>
</evidence>
<dbReference type="RefSeq" id="XP_030924844.1">
    <property type="nucleotide sequence ID" value="XM_031068984.1"/>
</dbReference>
<reference evidence="16" key="2">
    <citation type="submission" date="2021-01" db="UniProtKB">
        <authorList>
            <consortium name="EnsemblPlants"/>
        </authorList>
    </citation>
    <scope>IDENTIFICATION</scope>
</reference>
<keyword evidence="7" id="KW-0418">Kinase</keyword>
<evidence type="ECO:0000256" key="10">
    <source>
        <dbReference type="ARBA" id="ARBA00023136"/>
    </source>
</evidence>
<evidence type="ECO:0000256" key="13">
    <source>
        <dbReference type="SAM" id="Phobius"/>
    </source>
</evidence>
<dbReference type="Gene3D" id="3.30.200.20">
    <property type="entry name" value="Phosphorylase Kinase, domain 1"/>
    <property type="match status" value="1"/>
</dbReference>
<keyword evidence="3" id="KW-0808">Transferase</keyword>
<evidence type="ECO:0000256" key="1">
    <source>
        <dbReference type="ARBA" id="ARBA00004167"/>
    </source>
</evidence>
<keyword evidence="11" id="KW-0325">Glycoprotein</keyword>
<evidence type="ECO:0000259" key="15">
    <source>
        <dbReference type="PROSITE" id="PS50011"/>
    </source>
</evidence>
<protein>
    <recommendedName>
        <fullName evidence="15">Protein kinase domain-containing protein</fullName>
    </recommendedName>
</protein>
<accession>A0A7N2M3M1</accession>
<dbReference type="EnsemblPlants" id="QL07p028944:mrna">
    <property type="protein sequence ID" value="QL07p028944:mrna"/>
    <property type="gene ID" value="QL07p028944"/>
</dbReference>
<dbReference type="GeneID" id="115951853"/>
<reference evidence="16 17" key="1">
    <citation type="journal article" date="2016" name="G3 (Bethesda)">
        <title>First Draft Assembly and Annotation of the Genome of a California Endemic Oak Quercus lobata Nee (Fagaceae).</title>
        <authorList>
            <person name="Sork V.L."/>
            <person name="Fitz-Gibbon S.T."/>
            <person name="Puiu D."/>
            <person name="Crepeau M."/>
            <person name="Gugger P.F."/>
            <person name="Sherman R."/>
            <person name="Stevens K."/>
            <person name="Langley C.H."/>
            <person name="Pellegrini M."/>
            <person name="Salzberg S.L."/>
        </authorList>
    </citation>
    <scope>NUCLEOTIDE SEQUENCE [LARGE SCALE GENOMIC DNA]</scope>
    <source>
        <strain evidence="16 17">cv. SW786</strain>
    </source>
</reference>
<evidence type="ECO:0000256" key="6">
    <source>
        <dbReference type="ARBA" id="ARBA00022741"/>
    </source>
</evidence>
<keyword evidence="5 14" id="KW-0732">Signal</keyword>
<dbReference type="Pfam" id="PF07714">
    <property type="entry name" value="PK_Tyr_Ser-Thr"/>
    <property type="match status" value="1"/>
</dbReference>
<evidence type="ECO:0000256" key="14">
    <source>
        <dbReference type="SAM" id="SignalP"/>
    </source>
</evidence>
<dbReference type="OrthoDB" id="1918322at2759"/>
<dbReference type="SUPFAM" id="SSF56112">
    <property type="entry name" value="Protein kinase-like (PK-like)"/>
    <property type="match status" value="1"/>
</dbReference>
<dbReference type="InParanoid" id="A0A7N2M3M1"/>
<dbReference type="InterPro" id="IPR001245">
    <property type="entry name" value="Ser-Thr/Tyr_kinase_cat_dom"/>
</dbReference>
<feature type="transmembrane region" description="Helical" evidence="13">
    <location>
        <begin position="282"/>
        <end position="300"/>
    </location>
</feature>
<dbReference type="KEGG" id="qlo:115951853"/>
<dbReference type="GO" id="GO:0005886">
    <property type="term" value="C:plasma membrane"/>
    <property type="evidence" value="ECO:0007669"/>
    <property type="project" value="UniProtKB-ARBA"/>
</dbReference>
<dbReference type="PROSITE" id="PS00108">
    <property type="entry name" value="PROTEIN_KINASE_ST"/>
    <property type="match status" value="1"/>
</dbReference>
<dbReference type="GO" id="GO:0004674">
    <property type="term" value="F:protein serine/threonine kinase activity"/>
    <property type="evidence" value="ECO:0007669"/>
    <property type="project" value="UniProtKB-KW"/>
</dbReference>